<protein>
    <submittedName>
        <fullName evidence="2">Uncharacterized protein</fullName>
    </submittedName>
</protein>
<feature type="region of interest" description="Disordered" evidence="1">
    <location>
        <begin position="43"/>
        <end position="96"/>
    </location>
</feature>
<feature type="non-terminal residue" evidence="2">
    <location>
        <position position="128"/>
    </location>
</feature>
<feature type="compositionally biased region" description="Gly residues" evidence="1">
    <location>
        <begin position="43"/>
        <end position="53"/>
    </location>
</feature>
<evidence type="ECO:0000256" key="1">
    <source>
        <dbReference type="SAM" id="MobiDB-lite"/>
    </source>
</evidence>
<name>A0A6J4PYK0_9ACTN</name>
<dbReference type="EMBL" id="CADCUZ010000099">
    <property type="protein sequence ID" value="CAA9422924.1"/>
    <property type="molecule type" value="Genomic_DNA"/>
</dbReference>
<sequence>VLLPPLVGAFGVPRGERLGRLPPPRAYPGERLPVGAVAAYGGHGPGGARGGSGRGHRPLGVALPAPGGPDRGAQRHGRGDDLGAPGPRDGQPVRVPGRFASHYFSRRFAYRFACCFCHRFCLGLCVPL</sequence>
<accession>A0A6J4PYK0</accession>
<dbReference type="AlphaFoldDB" id="A0A6J4PYK0"/>
<proteinExistence type="predicted"/>
<gene>
    <name evidence="2" type="ORF">AVDCRST_MAG55-2113</name>
</gene>
<organism evidence="2">
    <name type="scientific">uncultured Rubrobacteraceae bacterium</name>
    <dbReference type="NCBI Taxonomy" id="349277"/>
    <lineage>
        <taxon>Bacteria</taxon>
        <taxon>Bacillati</taxon>
        <taxon>Actinomycetota</taxon>
        <taxon>Rubrobacteria</taxon>
        <taxon>Rubrobacterales</taxon>
        <taxon>Rubrobacteraceae</taxon>
        <taxon>environmental samples</taxon>
    </lineage>
</organism>
<reference evidence="2" key="1">
    <citation type="submission" date="2020-02" db="EMBL/GenBank/DDBJ databases">
        <authorList>
            <person name="Meier V. D."/>
        </authorList>
    </citation>
    <scope>NUCLEOTIDE SEQUENCE</scope>
    <source>
        <strain evidence="2">AVDCRST_MAG55</strain>
    </source>
</reference>
<evidence type="ECO:0000313" key="2">
    <source>
        <dbReference type="EMBL" id="CAA9422924.1"/>
    </source>
</evidence>
<feature type="non-terminal residue" evidence="2">
    <location>
        <position position="1"/>
    </location>
</feature>